<feature type="transmembrane region" description="Helical" evidence="1">
    <location>
        <begin position="20"/>
        <end position="37"/>
    </location>
</feature>
<keyword evidence="1" id="KW-1133">Transmembrane helix</keyword>
<dbReference type="RefSeq" id="XP_047782502.1">
    <property type="nucleotide sequence ID" value="XM_047928877.1"/>
</dbReference>
<sequence>MLQVPLVAANVATVFMESFFYGIFFVLSVSSICLLVYRQKQLLLPIHPNVQRVAAAGLFLQLCKTPMFLGAIALSVTITAHWILTCIRTFQAFVYFEGGTNPIAFYGNLKQLTEVVKTGFLMASMVIGDAMVIYRLWIIWNRRTVIVIFPLCTLAGLTACGVGITYQFTQYWPGENVFVSQAGRWITSDCVFTLCTNVYSTALIGYRVWTSYRHVKIHNCSNLIVCYARLAPCSTHLTDFQTVLTTFIESAALYTAWTAFFFVSYQTNSNLQFTAVDTWPELSGISCMLINVRVGLGWAQTGSHMANNRTEEFTGISYQMRPVTVNLTSMAEQDDDLEAKRLDSPSGSFIPGSTGI</sequence>
<dbReference type="Proteomes" id="UP000814176">
    <property type="component" value="Unassembled WGS sequence"/>
</dbReference>
<feature type="transmembrane region" description="Helical" evidence="1">
    <location>
        <begin position="145"/>
        <end position="166"/>
    </location>
</feature>
<keyword evidence="1" id="KW-0812">Transmembrane</keyword>
<dbReference type="EMBL" id="JADCUA010000004">
    <property type="protein sequence ID" value="KAH9841036.1"/>
    <property type="molecule type" value="Genomic_DNA"/>
</dbReference>
<keyword evidence="1" id="KW-0472">Membrane</keyword>
<proteinExistence type="predicted"/>
<evidence type="ECO:0000313" key="3">
    <source>
        <dbReference type="Proteomes" id="UP000814176"/>
    </source>
</evidence>
<protein>
    <submittedName>
        <fullName evidence="2">Uncharacterized protein</fullName>
    </submittedName>
</protein>
<organism evidence="2 3">
    <name type="scientific">Rhodofomes roseus</name>
    <dbReference type="NCBI Taxonomy" id="34475"/>
    <lineage>
        <taxon>Eukaryota</taxon>
        <taxon>Fungi</taxon>
        <taxon>Dikarya</taxon>
        <taxon>Basidiomycota</taxon>
        <taxon>Agaricomycotina</taxon>
        <taxon>Agaricomycetes</taxon>
        <taxon>Polyporales</taxon>
        <taxon>Rhodofomes</taxon>
    </lineage>
</organism>
<feature type="transmembrane region" description="Helical" evidence="1">
    <location>
        <begin position="119"/>
        <end position="138"/>
    </location>
</feature>
<keyword evidence="3" id="KW-1185">Reference proteome</keyword>
<evidence type="ECO:0000313" key="2">
    <source>
        <dbReference type="EMBL" id="KAH9841036.1"/>
    </source>
</evidence>
<evidence type="ECO:0000256" key="1">
    <source>
        <dbReference type="SAM" id="Phobius"/>
    </source>
</evidence>
<reference evidence="2 3" key="1">
    <citation type="journal article" date="2021" name="Environ. Microbiol.">
        <title>Gene family expansions and transcriptome signatures uncover fungal adaptations to wood decay.</title>
        <authorList>
            <person name="Hage H."/>
            <person name="Miyauchi S."/>
            <person name="Viragh M."/>
            <person name="Drula E."/>
            <person name="Min B."/>
            <person name="Chaduli D."/>
            <person name="Navarro D."/>
            <person name="Favel A."/>
            <person name="Norest M."/>
            <person name="Lesage-Meessen L."/>
            <person name="Balint B."/>
            <person name="Merenyi Z."/>
            <person name="de Eugenio L."/>
            <person name="Morin E."/>
            <person name="Martinez A.T."/>
            <person name="Baldrian P."/>
            <person name="Stursova M."/>
            <person name="Martinez M.J."/>
            <person name="Novotny C."/>
            <person name="Magnuson J.K."/>
            <person name="Spatafora J.W."/>
            <person name="Maurice S."/>
            <person name="Pangilinan J."/>
            <person name="Andreopoulos W."/>
            <person name="LaButti K."/>
            <person name="Hundley H."/>
            <person name="Na H."/>
            <person name="Kuo A."/>
            <person name="Barry K."/>
            <person name="Lipzen A."/>
            <person name="Henrissat B."/>
            <person name="Riley R."/>
            <person name="Ahrendt S."/>
            <person name="Nagy L.G."/>
            <person name="Grigoriev I.V."/>
            <person name="Martin F."/>
            <person name="Rosso M.N."/>
        </authorList>
    </citation>
    <scope>NUCLEOTIDE SEQUENCE [LARGE SCALE GENOMIC DNA]</scope>
    <source>
        <strain evidence="2 3">CIRM-BRFM 1785</strain>
    </source>
</reference>
<gene>
    <name evidence="2" type="ORF">C8Q71DRAFT_905016</name>
</gene>
<accession>A0ABQ8KR24</accession>
<feature type="transmembrane region" description="Helical" evidence="1">
    <location>
        <begin position="58"/>
        <end position="84"/>
    </location>
</feature>
<dbReference type="GeneID" id="72009609"/>
<comment type="caution">
    <text evidence="2">The sequence shown here is derived from an EMBL/GenBank/DDBJ whole genome shotgun (WGS) entry which is preliminary data.</text>
</comment>
<name>A0ABQ8KR24_9APHY</name>